<comment type="similarity">
    <text evidence="3">Belongs to the actin family. ARP5 subfamily.</text>
</comment>
<dbReference type="FunFam" id="3.30.420.40:FF:000048">
    <property type="entry name" value="ARP5 actin-related protein 5 homolog"/>
    <property type="match status" value="1"/>
</dbReference>
<dbReference type="GO" id="GO:0060255">
    <property type="term" value="P:regulation of macromolecule metabolic process"/>
    <property type="evidence" value="ECO:0007669"/>
    <property type="project" value="UniProtKB-ARBA"/>
</dbReference>
<evidence type="ECO:0000256" key="7">
    <source>
        <dbReference type="ARBA" id="ARBA00023054"/>
    </source>
</evidence>
<dbReference type="GO" id="GO:0006281">
    <property type="term" value="P:DNA repair"/>
    <property type="evidence" value="ECO:0007669"/>
    <property type="project" value="UniProtKB-KW"/>
</dbReference>
<keyword evidence="11" id="KW-0539">Nucleus</keyword>
<keyword evidence="5" id="KW-0227">DNA damage</keyword>
<dbReference type="SUPFAM" id="SSF53067">
    <property type="entry name" value="Actin-like ATPase domain"/>
    <property type="match status" value="2"/>
</dbReference>
<keyword evidence="9" id="KW-0233">DNA recombination</keyword>
<dbReference type="EMBL" id="JARQWQ010000018">
    <property type="protein sequence ID" value="KAK2565923.1"/>
    <property type="molecule type" value="Genomic_DNA"/>
</dbReference>
<evidence type="ECO:0000256" key="12">
    <source>
        <dbReference type="ARBA" id="ARBA00061816"/>
    </source>
</evidence>
<dbReference type="Gene3D" id="3.30.420.40">
    <property type="match status" value="2"/>
</dbReference>
<keyword evidence="6" id="KW-0805">Transcription regulation</keyword>
<dbReference type="GO" id="GO:0019219">
    <property type="term" value="P:regulation of nucleobase-containing compound metabolic process"/>
    <property type="evidence" value="ECO:0007669"/>
    <property type="project" value="UniProtKB-ARBA"/>
</dbReference>
<evidence type="ECO:0000256" key="2">
    <source>
        <dbReference type="ARBA" id="ARBA00004123"/>
    </source>
</evidence>
<dbReference type="CDD" id="cd10211">
    <property type="entry name" value="ASKHA_NBD_Arp5"/>
    <property type="match status" value="1"/>
</dbReference>
<comment type="subcellular location">
    <subcellularLocation>
        <location evidence="2">Nucleus</location>
    </subcellularLocation>
</comment>
<evidence type="ECO:0000313" key="14">
    <source>
        <dbReference type="EMBL" id="KAK2565923.1"/>
    </source>
</evidence>
<dbReference type="GO" id="GO:0005634">
    <property type="term" value="C:nucleus"/>
    <property type="evidence" value="ECO:0007669"/>
    <property type="project" value="UniProtKB-SubCell"/>
</dbReference>
<reference evidence="14" key="2">
    <citation type="journal article" date="2023" name="Science">
        <title>Genomic signatures of disease resistance in endangered staghorn corals.</title>
        <authorList>
            <person name="Vollmer S.V."/>
            <person name="Selwyn J.D."/>
            <person name="Despard B.A."/>
            <person name="Roesel C.L."/>
        </authorList>
    </citation>
    <scope>NUCLEOTIDE SEQUENCE</scope>
    <source>
        <strain evidence="14">K2</strain>
    </source>
</reference>
<evidence type="ECO:0000256" key="6">
    <source>
        <dbReference type="ARBA" id="ARBA00023015"/>
    </source>
</evidence>
<dbReference type="GO" id="GO:0006310">
    <property type="term" value="P:DNA recombination"/>
    <property type="evidence" value="ECO:0007669"/>
    <property type="project" value="UniProtKB-KW"/>
</dbReference>
<evidence type="ECO:0000313" key="15">
    <source>
        <dbReference type="Proteomes" id="UP001249851"/>
    </source>
</evidence>
<dbReference type="InterPro" id="IPR043129">
    <property type="entry name" value="ATPase_NBD"/>
</dbReference>
<evidence type="ECO:0000256" key="5">
    <source>
        <dbReference type="ARBA" id="ARBA00022763"/>
    </source>
</evidence>
<name>A0AAD9V975_ACRCE</name>
<dbReference type="Pfam" id="PF00022">
    <property type="entry name" value="Actin"/>
    <property type="match status" value="2"/>
</dbReference>
<keyword evidence="8" id="KW-0804">Transcription</keyword>
<proteinExistence type="inferred from homology"/>
<sequence>MADEDDRTFMFKDYETSPDTFYDYTSSIRDHSVPLIIDNGGHQCRAGWAMDNKPRLIFRNLVAKARSKKEGDSAGNSYSVGNDIGNLEMVRWALRSQFDRDVVTHYECQEQVFDHVFSHLGINTPGKVNHPIVLTEPVCNPNYCRQAMSELLFECYNVPSVAYGIDSLFSLYNNIPNSDKTTALIVSSSCNVSHVLPVVKGRLDASNCKRINLGGAHATWYMQRLLQLKYPHHTQQITLSRAQELVHGYTSMAIDYSNELEKWASTDYYDDHVNKIQLPYAQVQAPQNSGTKNEEKEKMRRQKQGRRLQEINARRREEKFSVTGAGVGAGAGYFWRAGLLAGLQLAEEEERLQDLMNIQGLELENKNEFQRSLTEAGFQNAEALQAAIENLTASIRKRKEKIVAMQTALELDSEVKEKDDIIDVVSDQTISESKKRQRTAKGATEDKSAKKLKEDKKQLQQKSHEELQREETFKSWLTGLHKRRKEILDARQQRAQRREDLASRRSHASLERMRLLSQLAYDPNVRDDGTTRLTNKKPKEDTFGQNDEDWMVYRSINKDAGDSDSEKEQEELNELENLLKKHDPDFSKRFGGKPETAVDWAEYYQLHLGVERIRVPEIVYQPSMLGIEQAGIAETIDFILNHFHAELQTALVQNIFVTGGNTQFPKFQERLERELLAIRPFQSTFRVTTAANPALDAWCGARKWARSMSGNLKTVSVTRQEYEEKGGEYLKEHFASNLYVPTPSLS</sequence>
<evidence type="ECO:0000256" key="10">
    <source>
        <dbReference type="ARBA" id="ARBA00023204"/>
    </source>
</evidence>
<gene>
    <name evidence="14" type="ORF">P5673_010224</name>
</gene>
<evidence type="ECO:0000256" key="13">
    <source>
        <dbReference type="SAM" id="MobiDB-lite"/>
    </source>
</evidence>
<dbReference type="FunFam" id="3.30.420.40:FF:000058">
    <property type="entry name" value="Putative actin-related protein 5"/>
    <property type="match status" value="1"/>
</dbReference>
<reference evidence="14" key="1">
    <citation type="journal article" date="2023" name="G3 (Bethesda)">
        <title>Whole genome assembly and annotation of the endangered Caribbean coral Acropora cervicornis.</title>
        <authorList>
            <person name="Selwyn J.D."/>
            <person name="Vollmer S.V."/>
        </authorList>
    </citation>
    <scope>NUCLEOTIDE SEQUENCE</scope>
    <source>
        <strain evidence="14">K2</strain>
    </source>
</reference>
<accession>A0AAD9V975</accession>
<dbReference type="AlphaFoldDB" id="A0AAD9V975"/>
<keyword evidence="7" id="KW-0175">Coiled coil</keyword>
<dbReference type="FunFam" id="3.30.420.40:FF:000237">
    <property type="entry name" value="Actin-related protein 5"/>
    <property type="match status" value="1"/>
</dbReference>
<evidence type="ECO:0000256" key="4">
    <source>
        <dbReference type="ARBA" id="ARBA00021612"/>
    </source>
</evidence>
<keyword evidence="15" id="KW-1185">Reference proteome</keyword>
<comment type="function">
    <text evidence="1">Proposed core component of the chromatin remodeling INO80 complex which is involved in transcriptional regulation, DNA replication and probably DNA repair.</text>
</comment>
<comment type="subunit">
    <text evidence="12">Component of the chromatin remodeling Ino80 complex.</text>
</comment>
<protein>
    <recommendedName>
        <fullName evidence="4">Actin-related protein 5</fullName>
    </recommendedName>
</protein>
<dbReference type="PANTHER" id="PTHR11937">
    <property type="entry name" value="ACTIN"/>
    <property type="match status" value="1"/>
</dbReference>
<dbReference type="FunFam" id="3.90.640.10:FF:000016">
    <property type="entry name" value="ARP5 actin-related protein 5 homolog"/>
    <property type="match status" value="1"/>
</dbReference>
<feature type="region of interest" description="Disordered" evidence="13">
    <location>
        <begin position="283"/>
        <end position="307"/>
    </location>
</feature>
<comment type="caution">
    <text evidence="14">The sequence shown here is derived from an EMBL/GenBank/DDBJ whole genome shotgun (WGS) entry which is preliminary data.</text>
</comment>
<organism evidence="14 15">
    <name type="scientific">Acropora cervicornis</name>
    <name type="common">Staghorn coral</name>
    <dbReference type="NCBI Taxonomy" id="6130"/>
    <lineage>
        <taxon>Eukaryota</taxon>
        <taxon>Metazoa</taxon>
        <taxon>Cnidaria</taxon>
        <taxon>Anthozoa</taxon>
        <taxon>Hexacorallia</taxon>
        <taxon>Scleractinia</taxon>
        <taxon>Astrocoeniina</taxon>
        <taxon>Acroporidae</taxon>
        <taxon>Acropora</taxon>
    </lineage>
</organism>
<keyword evidence="10" id="KW-0234">DNA repair</keyword>
<dbReference type="SMART" id="SM00268">
    <property type="entry name" value="ACTIN"/>
    <property type="match status" value="1"/>
</dbReference>
<dbReference type="InterPro" id="IPR004000">
    <property type="entry name" value="Actin"/>
</dbReference>
<evidence type="ECO:0000256" key="9">
    <source>
        <dbReference type="ARBA" id="ARBA00023172"/>
    </source>
</evidence>
<evidence type="ECO:0000256" key="3">
    <source>
        <dbReference type="ARBA" id="ARBA00006021"/>
    </source>
</evidence>
<evidence type="ECO:0000256" key="11">
    <source>
        <dbReference type="ARBA" id="ARBA00023242"/>
    </source>
</evidence>
<dbReference type="Proteomes" id="UP001249851">
    <property type="component" value="Unassembled WGS sequence"/>
</dbReference>
<feature type="region of interest" description="Disordered" evidence="13">
    <location>
        <begin position="432"/>
        <end position="467"/>
    </location>
</feature>
<evidence type="ECO:0000256" key="1">
    <source>
        <dbReference type="ARBA" id="ARBA00003373"/>
    </source>
</evidence>
<evidence type="ECO:0000256" key="8">
    <source>
        <dbReference type="ARBA" id="ARBA00023163"/>
    </source>
</evidence>
<feature type="compositionally biased region" description="Basic and acidic residues" evidence="13">
    <location>
        <begin position="443"/>
        <end position="467"/>
    </location>
</feature>